<dbReference type="InterPro" id="IPR038573">
    <property type="entry name" value="BrnT_sf"/>
</dbReference>
<evidence type="ECO:0000313" key="1">
    <source>
        <dbReference type="EMBL" id="VUZ86617.1"/>
    </source>
</evidence>
<protein>
    <recommendedName>
        <fullName evidence="3">BrnT family toxin</fullName>
    </recommendedName>
</protein>
<dbReference type="AlphaFoldDB" id="A0A564ZP45"/>
<sequence length="97" mass="11220">MAISLRFEWDPKKAAANLAKHGVSFKEGLTVFLDPLARIFDDEDHSIEEEREIIIGYSTKRRLLLVCFTSRGASIRIVSVRKATWRERYDYEENVGS</sequence>
<accession>A0A564ZP45</accession>
<gene>
    <name evidence="1" type="ORF">MELA_03022</name>
</gene>
<name>A0A564ZP45_9BACT</name>
<reference evidence="1 2" key="1">
    <citation type="submission" date="2019-07" db="EMBL/GenBank/DDBJ databases">
        <authorList>
            <person name="Cremers G."/>
        </authorList>
    </citation>
    <scope>NUCLEOTIDE SEQUENCE [LARGE SCALE GENOMIC DNA]</scope>
</reference>
<dbReference type="EMBL" id="CABIKM010000078">
    <property type="protein sequence ID" value="VUZ86617.1"/>
    <property type="molecule type" value="Genomic_DNA"/>
</dbReference>
<evidence type="ECO:0000313" key="2">
    <source>
        <dbReference type="Proteomes" id="UP000334340"/>
    </source>
</evidence>
<dbReference type="Gene3D" id="3.10.450.530">
    <property type="entry name" value="Ribonuclease toxin, BrnT, of type II toxin-antitoxin system"/>
    <property type="match status" value="1"/>
</dbReference>
<dbReference type="InterPro" id="IPR007460">
    <property type="entry name" value="BrnT_toxin"/>
</dbReference>
<evidence type="ECO:0008006" key="3">
    <source>
        <dbReference type="Google" id="ProtNLM"/>
    </source>
</evidence>
<dbReference type="Pfam" id="PF04365">
    <property type="entry name" value="BrnT_toxin"/>
    <property type="match status" value="1"/>
</dbReference>
<keyword evidence="2" id="KW-1185">Reference proteome</keyword>
<dbReference type="Proteomes" id="UP000334340">
    <property type="component" value="Unassembled WGS sequence"/>
</dbReference>
<organism evidence="1 2">
    <name type="scientific">Candidatus Methylomirabilis lanthanidiphila</name>
    <dbReference type="NCBI Taxonomy" id="2211376"/>
    <lineage>
        <taxon>Bacteria</taxon>
        <taxon>Candidatus Methylomirabilota</taxon>
        <taxon>Candidatus Methylomirabilia</taxon>
        <taxon>Candidatus Methylomirabilales</taxon>
        <taxon>Candidatus Methylomirabilaceae</taxon>
        <taxon>Candidatus Methylomirabilis</taxon>
    </lineage>
</organism>
<proteinExistence type="predicted"/>